<feature type="region of interest" description="Disordered" evidence="1">
    <location>
        <begin position="241"/>
        <end position="270"/>
    </location>
</feature>
<comment type="caution">
    <text evidence="3">The sequence shown here is derived from an EMBL/GenBank/DDBJ whole genome shotgun (WGS) entry which is preliminary data.</text>
</comment>
<dbReference type="OMA" id="VCEFRIS"/>
<dbReference type="VEuPathDB" id="AmoebaDB:EHI8A_013800"/>
<dbReference type="AlphaFoldDB" id="A0A5K1V4E1"/>
<dbReference type="InterPro" id="IPR019448">
    <property type="entry name" value="NT-C2"/>
</dbReference>
<dbReference type="VEuPathDB" id="AmoebaDB:KM1_042840"/>
<sequence>MKSHDEKSRVQVRLISVVSQNEKSEIGNIKISWERGDNNGTTKVFSIGEEINEEFSFISTFQYSKGHLKPKILKLNIISRNMTIGSETINLSDYFNDKASIGEQSINKLLNVGNEILTIKLLLLFGDHLFSTPKISKQKTRIMGSPNTSSSKVLTSSSCNTPKRKICQSTISVNKIPSSKTSLDLTRSFEFENTKQTQPVFNTLNKESNGDPIISHRTIRSIDRIHRATADASQIRSALDQPTIGSNSNSIARQSSFRQIKRDGPLRESSTRELKVNTSRRNTVEVLTGEEELLIKDIGRHSSFMELEEQCKSTDNTLLTQIIYSSMPIEKFISNSGLPEVICTQLQSFVIADILPLKLCVYLFSSISKLIALYETLGKKQRIESLVQFNEDIQKIGSKCYTRLFEIINLKFHKAWEISLNQNCSDKPILQELNSIVNLVCEFRTIGPFKTLILNDMFKVLNISFYEEVIKDHCTLMMGIQIQMLLGIVSDFEYKLKNLLVLKDNLIIIKEIGRVLVLNQKNLLVDDSRSEICPHLTDEKLVNLLTNYNKLNPKEIPSGTISLLSRNVNQRHVEFYDFSLPELKEQKLKDLIRDAVGCPWTPFDLSTTPLASRSYLQKQQSIN</sequence>
<evidence type="ECO:0000256" key="1">
    <source>
        <dbReference type="SAM" id="MobiDB-lite"/>
    </source>
</evidence>
<organism evidence="3 4">
    <name type="scientific">Entamoeba histolytica</name>
    <dbReference type="NCBI Taxonomy" id="5759"/>
    <lineage>
        <taxon>Eukaryota</taxon>
        <taxon>Amoebozoa</taxon>
        <taxon>Evosea</taxon>
        <taxon>Archamoebae</taxon>
        <taxon>Mastigamoebida</taxon>
        <taxon>Entamoebidae</taxon>
        <taxon>Entamoeba</taxon>
    </lineage>
</organism>
<accession>A0A5K1V4E1</accession>
<dbReference type="VEuPathDB" id="AmoebaDB:EHI_155750"/>
<dbReference type="Pfam" id="PF01843">
    <property type="entry name" value="DIL"/>
    <property type="match status" value="1"/>
</dbReference>
<reference evidence="3 4" key="1">
    <citation type="submission" date="2016-05" db="EMBL/GenBank/DDBJ databases">
        <title>First whole genome sequencing of Entamoeba histolytica HM1:IMSS-clone-6.</title>
        <authorList>
            <person name="Mukherjee Avik.K."/>
            <person name="Izumyama S."/>
            <person name="Nakada-Tsukui K."/>
            <person name="Nozaki T."/>
        </authorList>
    </citation>
    <scope>NUCLEOTIDE SEQUENCE [LARGE SCALE GENOMIC DNA]</scope>
    <source>
        <strain evidence="3 4">HM1:IMSS clone 6</strain>
    </source>
</reference>
<dbReference type="InterPro" id="IPR002710">
    <property type="entry name" value="Dilute_dom"/>
</dbReference>
<dbReference type="Pfam" id="PF10358">
    <property type="entry name" value="NT-C2"/>
    <property type="match status" value="1"/>
</dbReference>
<dbReference type="VEuPathDB" id="AmoebaDB:EHI7A_017480"/>
<evidence type="ECO:0000259" key="2">
    <source>
        <dbReference type="PROSITE" id="PS51126"/>
    </source>
</evidence>
<dbReference type="Proteomes" id="UP000078387">
    <property type="component" value="Unassembled WGS sequence"/>
</dbReference>
<feature type="domain" description="Dilute" evidence="2">
    <location>
        <begin position="384"/>
        <end position="570"/>
    </location>
</feature>
<dbReference type="EMBL" id="BDEQ01000001">
    <property type="protein sequence ID" value="GAT93007.1"/>
    <property type="molecule type" value="Genomic_DNA"/>
</dbReference>
<feature type="compositionally biased region" description="Polar residues" evidence="1">
    <location>
        <begin position="243"/>
        <end position="258"/>
    </location>
</feature>
<protein>
    <recommendedName>
        <fullName evidence="2">Dilute domain-containing protein</fullName>
    </recommendedName>
</protein>
<proteinExistence type="predicted"/>
<feature type="compositionally biased region" description="Basic and acidic residues" evidence="1">
    <location>
        <begin position="260"/>
        <end position="270"/>
    </location>
</feature>
<dbReference type="PROSITE" id="PS51126">
    <property type="entry name" value="DILUTE"/>
    <property type="match status" value="1"/>
</dbReference>
<name>A0A5K1V4E1_ENTHI</name>
<gene>
    <name evidence="3" type="ORF">CL6EHI_155750</name>
</gene>
<evidence type="ECO:0000313" key="3">
    <source>
        <dbReference type="EMBL" id="GAT93007.1"/>
    </source>
</evidence>
<evidence type="ECO:0000313" key="4">
    <source>
        <dbReference type="Proteomes" id="UP000078387"/>
    </source>
</evidence>
<dbReference type="VEuPathDB" id="AmoebaDB:EHI5A_032620"/>